<dbReference type="InterPro" id="IPR003018">
    <property type="entry name" value="GAF"/>
</dbReference>
<keyword evidence="7" id="KW-0175">Coiled coil</keyword>
<evidence type="ECO:0000259" key="9">
    <source>
        <dbReference type="PROSITE" id="PS50112"/>
    </source>
</evidence>
<dbReference type="Pfam" id="PF00512">
    <property type="entry name" value="HisKA"/>
    <property type="match status" value="1"/>
</dbReference>
<dbReference type="SMART" id="SM00091">
    <property type="entry name" value="PAS"/>
    <property type="match status" value="2"/>
</dbReference>
<dbReference type="Gene3D" id="3.30.450.40">
    <property type="match status" value="2"/>
</dbReference>
<dbReference type="PANTHER" id="PTHR42878">
    <property type="entry name" value="TWO-COMPONENT HISTIDINE KINASE"/>
    <property type="match status" value="1"/>
</dbReference>
<keyword evidence="4" id="KW-0808">Transferase</keyword>
<reference evidence="11 12" key="1">
    <citation type="submission" date="2024-09" db="EMBL/GenBank/DDBJ databases">
        <authorList>
            <person name="Sun Q."/>
            <person name="Mori K."/>
        </authorList>
    </citation>
    <scope>NUCLEOTIDE SEQUENCE [LARGE SCALE GENOMIC DNA]</scope>
    <source>
        <strain evidence="11 12">JCM 13503</strain>
    </source>
</reference>
<dbReference type="RefSeq" id="WP_380006048.1">
    <property type="nucleotide sequence ID" value="NZ_JBHLYR010000013.1"/>
</dbReference>
<dbReference type="InterPro" id="IPR013655">
    <property type="entry name" value="PAS_fold_3"/>
</dbReference>
<dbReference type="SUPFAM" id="SSF55785">
    <property type="entry name" value="PYP-like sensor domain (PAS domain)"/>
    <property type="match status" value="1"/>
</dbReference>
<accession>A0ABV6AUU8</accession>
<gene>
    <name evidence="11" type="ORF">ACFFLM_04705</name>
</gene>
<name>A0ABV6AUU8_9DEIO</name>
<dbReference type="SUPFAM" id="SSF55874">
    <property type="entry name" value="ATPase domain of HSP90 chaperone/DNA topoisomerase II/histidine kinase"/>
    <property type="match status" value="1"/>
</dbReference>
<comment type="caution">
    <text evidence="11">The sequence shown here is derived from an EMBL/GenBank/DDBJ whole genome shotgun (WGS) entry which is preliminary data.</text>
</comment>
<dbReference type="Gene3D" id="1.10.287.130">
    <property type="match status" value="1"/>
</dbReference>
<dbReference type="InterPro" id="IPR000014">
    <property type="entry name" value="PAS"/>
</dbReference>
<feature type="domain" description="PAC" evidence="10">
    <location>
        <begin position="541"/>
        <end position="593"/>
    </location>
</feature>
<dbReference type="Pfam" id="PF02518">
    <property type="entry name" value="HATPase_c"/>
    <property type="match status" value="1"/>
</dbReference>
<evidence type="ECO:0000256" key="3">
    <source>
        <dbReference type="ARBA" id="ARBA00022553"/>
    </source>
</evidence>
<dbReference type="EC" id="2.7.13.3" evidence="2"/>
<protein>
    <recommendedName>
        <fullName evidence="2">histidine kinase</fullName>
        <ecNumber evidence="2">2.7.13.3</ecNumber>
    </recommendedName>
</protein>
<dbReference type="InterPro" id="IPR036890">
    <property type="entry name" value="HATPase_C_sf"/>
</dbReference>
<dbReference type="InterPro" id="IPR050351">
    <property type="entry name" value="BphY/WalK/GraS-like"/>
</dbReference>
<dbReference type="CDD" id="cd00082">
    <property type="entry name" value="HisKA"/>
    <property type="match status" value="1"/>
</dbReference>
<keyword evidence="5" id="KW-0418">Kinase</keyword>
<dbReference type="InterPro" id="IPR005467">
    <property type="entry name" value="His_kinase_dom"/>
</dbReference>
<evidence type="ECO:0000256" key="2">
    <source>
        <dbReference type="ARBA" id="ARBA00012438"/>
    </source>
</evidence>
<dbReference type="InterPro" id="IPR035965">
    <property type="entry name" value="PAS-like_dom_sf"/>
</dbReference>
<evidence type="ECO:0000259" key="8">
    <source>
        <dbReference type="PROSITE" id="PS50109"/>
    </source>
</evidence>
<keyword evidence="6" id="KW-0472">Membrane</keyword>
<keyword evidence="12" id="KW-1185">Reference proteome</keyword>
<evidence type="ECO:0000256" key="4">
    <source>
        <dbReference type="ARBA" id="ARBA00022679"/>
    </source>
</evidence>
<feature type="domain" description="PAS" evidence="9">
    <location>
        <begin position="468"/>
        <end position="538"/>
    </location>
</feature>
<evidence type="ECO:0000256" key="6">
    <source>
        <dbReference type="ARBA" id="ARBA00023136"/>
    </source>
</evidence>
<dbReference type="PANTHER" id="PTHR42878:SF15">
    <property type="entry name" value="BACTERIOPHYTOCHROME"/>
    <property type="match status" value="1"/>
</dbReference>
<dbReference type="NCBIfam" id="TIGR00229">
    <property type="entry name" value="sensory_box"/>
    <property type="match status" value="1"/>
</dbReference>
<dbReference type="SUPFAM" id="SSF55781">
    <property type="entry name" value="GAF domain-like"/>
    <property type="match status" value="2"/>
</dbReference>
<evidence type="ECO:0000259" key="10">
    <source>
        <dbReference type="PROSITE" id="PS50113"/>
    </source>
</evidence>
<evidence type="ECO:0000313" key="12">
    <source>
        <dbReference type="Proteomes" id="UP001589733"/>
    </source>
</evidence>
<dbReference type="PROSITE" id="PS50109">
    <property type="entry name" value="HIS_KIN"/>
    <property type="match status" value="1"/>
</dbReference>
<dbReference type="InterPro" id="IPR004358">
    <property type="entry name" value="Sig_transdc_His_kin-like_C"/>
</dbReference>
<evidence type="ECO:0000313" key="11">
    <source>
        <dbReference type="EMBL" id="MFB9991279.1"/>
    </source>
</evidence>
<dbReference type="SMART" id="SM00388">
    <property type="entry name" value="HisKA"/>
    <property type="match status" value="1"/>
</dbReference>
<dbReference type="InterPro" id="IPR003661">
    <property type="entry name" value="HisK_dim/P_dom"/>
</dbReference>
<dbReference type="SMART" id="SM00086">
    <property type="entry name" value="PAC"/>
    <property type="match status" value="1"/>
</dbReference>
<dbReference type="Pfam" id="PF13492">
    <property type="entry name" value="GAF_3"/>
    <property type="match status" value="1"/>
</dbReference>
<dbReference type="SUPFAM" id="SSF47384">
    <property type="entry name" value="Homodimeric domain of signal transducing histidine kinase"/>
    <property type="match status" value="1"/>
</dbReference>
<evidence type="ECO:0000256" key="7">
    <source>
        <dbReference type="SAM" id="Coils"/>
    </source>
</evidence>
<organism evidence="11 12">
    <name type="scientific">Deinococcus oregonensis</name>
    <dbReference type="NCBI Taxonomy" id="1805970"/>
    <lineage>
        <taxon>Bacteria</taxon>
        <taxon>Thermotogati</taxon>
        <taxon>Deinococcota</taxon>
        <taxon>Deinococci</taxon>
        <taxon>Deinococcales</taxon>
        <taxon>Deinococcaceae</taxon>
        <taxon>Deinococcus</taxon>
    </lineage>
</organism>
<dbReference type="PROSITE" id="PS50113">
    <property type="entry name" value="PAC"/>
    <property type="match status" value="1"/>
</dbReference>
<dbReference type="EMBL" id="JBHLYR010000013">
    <property type="protein sequence ID" value="MFB9991279.1"/>
    <property type="molecule type" value="Genomic_DNA"/>
</dbReference>
<dbReference type="InterPro" id="IPR003594">
    <property type="entry name" value="HATPase_dom"/>
</dbReference>
<dbReference type="PRINTS" id="PR00344">
    <property type="entry name" value="BCTRLSENSOR"/>
</dbReference>
<dbReference type="Gene3D" id="3.30.565.10">
    <property type="entry name" value="Histidine kinase-like ATPase, C-terminal domain"/>
    <property type="match status" value="1"/>
</dbReference>
<dbReference type="SMART" id="SM00387">
    <property type="entry name" value="HATPase_c"/>
    <property type="match status" value="1"/>
</dbReference>
<feature type="coiled-coil region" evidence="7">
    <location>
        <begin position="584"/>
        <end position="615"/>
    </location>
</feature>
<keyword evidence="3" id="KW-0597">Phosphoprotein</keyword>
<dbReference type="InterPro" id="IPR000700">
    <property type="entry name" value="PAS-assoc_C"/>
</dbReference>
<dbReference type="InterPro" id="IPR036097">
    <property type="entry name" value="HisK_dim/P_sf"/>
</dbReference>
<proteinExistence type="predicted"/>
<dbReference type="Pfam" id="PF13185">
    <property type="entry name" value="GAF_2"/>
    <property type="match status" value="1"/>
</dbReference>
<dbReference type="PROSITE" id="PS50112">
    <property type="entry name" value="PAS"/>
    <property type="match status" value="1"/>
</dbReference>
<sequence>MTISSTTLLPPFATLSDALPTPLILLSRAGALKHVNPPAARALRQAAELLVGRPLGEILSGSPFSAGDTSGNAPNTDAEVQPGPLVWVDLATGRAIQGEVVALGDLLALTWIDRQGAELASLRQQALSEVASALVAVLDSADVVRVVMQAGRRAVGAYGAAVYLLDSSQNLLFLGASGYGDLPTQWTDLDLQEALPMTDSVRAAAPLFLDQQAYLARYPHSPRPTLTRSAAVLPLVAGRRTLGVLGLSFDHDQGFPDSEQAFLITLANQCAVALERAQAVEAARRAAKRSELLAQVSDELTADLGPEAVLQRLTSLVVPALADWCNVALDDGQGSLVLRAVAHQNPALVEQVRGLRQQVPLAVQGSSLVAQLFRSGEARLFSVLDDVAALLPTPVPSMALEETALAVNVRSLMLIPLKVREQSLGMLSLMSGTPGHFGPEDLKFARDLARRASLALDNAELLQSAQASEARYRALTEATDQYVWTNSAEGEMLGEQPGWAALTGQTPAEYQGHGWSVRLHEEDRAEAVEAWHEALRLRSKYQVEQRVLVRDGSYRHFLVRAVPLLDAGGEIQEWVGLHSDVTELRQAELQLRAWNEELERRVAQNTEELRAANAELDAFNHSVSHDLRAPVRHVLGFAGLLRRGAEEKLGAREQRLLAQVETSAQHMNTLIDELLAFARLSREPLRATAVNLGMLVREIQTVLEPEVGTRQVEWRIGTLPMVSGDPQLLKFALINLLSNAVKYTSTRPTAQIEVSGEQRGDEVVFWVRDNGVGFDPRYAGRLFGVFQRLHSQQEFEGVGIGLANVARIVARHGGRVWAESAVNAGATFFISLPIR</sequence>
<comment type="catalytic activity">
    <reaction evidence="1">
        <text>ATP + protein L-histidine = ADP + protein N-phospho-L-histidine.</text>
        <dbReference type="EC" id="2.7.13.3"/>
    </reaction>
</comment>
<evidence type="ECO:0000256" key="1">
    <source>
        <dbReference type="ARBA" id="ARBA00000085"/>
    </source>
</evidence>
<dbReference type="Pfam" id="PF08447">
    <property type="entry name" value="PAS_3"/>
    <property type="match status" value="1"/>
</dbReference>
<dbReference type="InterPro" id="IPR001610">
    <property type="entry name" value="PAC"/>
</dbReference>
<dbReference type="SMART" id="SM00065">
    <property type="entry name" value="GAF"/>
    <property type="match status" value="2"/>
</dbReference>
<dbReference type="InterPro" id="IPR029016">
    <property type="entry name" value="GAF-like_dom_sf"/>
</dbReference>
<feature type="domain" description="Histidine kinase" evidence="8">
    <location>
        <begin position="622"/>
        <end position="835"/>
    </location>
</feature>
<dbReference type="Gene3D" id="3.30.450.20">
    <property type="entry name" value="PAS domain"/>
    <property type="match status" value="1"/>
</dbReference>
<dbReference type="CDD" id="cd00130">
    <property type="entry name" value="PAS"/>
    <property type="match status" value="1"/>
</dbReference>
<dbReference type="Proteomes" id="UP001589733">
    <property type="component" value="Unassembled WGS sequence"/>
</dbReference>
<evidence type="ECO:0000256" key="5">
    <source>
        <dbReference type="ARBA" id="ARBA00022777"/>
    </source>
</evidence>